<dbReference type="InterPro" id="IPR045749">
    <property type="entry name" value="DUF6090"/>
</dbReference>
<keyword evidence="1" id="KW-0472">Membrane</keyword>
<proteinExistence type="predicted"/>
<evidence type="ECO:0000313" key="2">
    <source>
        <dbReference type="EMBL" id="OZV67987.1"/>
    </source>
</evidence>
<dbReference type="Proteomes" id="UP000216840">
    <property type="component" value="Unassembled WGS sequence"/>
</dbReference>
<organism evidence="2 3">
    <name type="scientific">Winogradskyella aurantia</name>
    <dbReference type="NCBI Taxonomy" id="1915063"/>
    <lineage>
        <taxon>Bacteria</taxon>
        <taxon>Pseudomonadati</taxon>
        <taxon>Bacteroidota</taxon>
        <taxon>Flavobacteriia</taxon>
        <taxon>Flavobacteriales</taxon>
        <taxon>Flavobacteriaceae</taxon>
        <taxon>Winogradskyella</taxon>
    </lineage>
</organism>
<evidence type="ECO:0000256" key="1">
    <source>
        <dbReference type="SAM" id="Phobius"/>
    </source>
</evidence>
<feature type="transmembrane region" description="Helical" evidence="1">
    <location>
        <begin position="35"/>
        <end position="56"/>
    </location>
</feature>
<protein>
    <submittedName>
        <fullName evidence="2">Uncharacterized protein</fullName>
    </submittedName>
</protein>
<dbReference type="EMBL" id="NGJN01000005">
    <property type="protein sequence ID" value="OZV67987.1"/>
    <property type="molecule type" value="Genomic_DNA"/>
</dbReference>
<keyword evidence="3" id="KW-1185">Reference proteome</keyword>
<evidence type="ECO:0000313" key="3">
    <source>
        <dbReference type="Proteomes" id="UP000216840"/>
    </source>
</evidence>
<name>A0A265USD6_9FLAO</name>
<gene>
    <name evidence="2" type="ORF">CA834_10060</name>
</gene>
<comment type="caution">
    <text evidence="2">The sequence shown here is derived from an EMBL/GenBank/DDBJ whole genome shotgun (WGS) entry which is preliminary data.</text>
</comment>
<sequence>MAIKTRNMIKFFRKIRYDLIGKNKTGKPAHQTGRYLKYAVGEIILVVIGILIALSISDWNENRKNILSEKRYLNDLIQDLKNDAIMLNQINIFLESKSASKTKIEPLLDGHKVDIDSIDYHFTIQWAVRNRFTPTSITIEELKNSGKLNIIRDINLRRQIVSLYNTYSYEVFSEDMFNSANVKLVNLAGTYFRNVLEPTKDEIYVALEDNEFINGIRANFTFARMDAINDLRKRCSSLIQNLEKYKAEVHG</sequence>
<dbReference type="AlphaFoldDB" id="A0A265USD6"/>
<reference evidence="2 3" key="1">
    <citation type="submission" date="2017-05" db="EMBL/GenBank/DDBJ databases">
        <title>The draft genome sequence of Idiomarina salinarum WNB302.</title>
        <authorList>
            <person name="Sun Y."/>
            <person name="Chen B."/>
            <person name="Du Z."/>
        </authorList>
    </citation>
    <scope>NUCLEOTIDE SEQUENCE [LARGE SCALE GENOMIC DNA]</scope>
    <source>
        <strain evidence="2 3">WNB302</strain>
    </source>
</reference>
<keyword evidence="1" id="KW-0812">Transmembrane</keyword>
<dbReference type="Pfam" id="PF19578">
    <property type="entry name" value="DUF6090"/>
    <property type="match status" value="1"/>
</dbReference>
<accession>A0A265USD6</accession>
<keyword evidence="1" id="KW-1133">Transmembrane helix</keyword>